<comment type="caution">
    <text evidence="2">The sequence shown here is derived from an EMBL/GenBank/DDBJ whole genome shotgun (WGS) entry which is preliminary data.</text>
</comment>
<dbReference type="Proteomes" id="UP000237881">
    <property type="component" value="Unassembled WGS sequence"/>
</dbReference>
<accession>A0ABD6W6N9</accession>
<feature type="transmembrane region" description="Helical" evidence="1">
    <location>
        <begin position="35"/>
        <end position="59"/>
    </location>
</feature>
<name>A0ABD6W6N9_RATRA</name>
<feature type="transmembrane region" description="Helical" evidence="1">
    <location>
        <begin position="6"/>
        <end position="23"/>
    </location>
</feature>
<keyword evidence="1" id="KW-1133">Transmembrane helix</keyword>
<protein>
    <recommendedName>
        <fullName evidence="6">DUF4190 domain-containing protein</fullName>
    </recommendedName>
</protein>
<reference evidence="4 5" key="1">
    <citation type="submission" date="2018-02" db="EMBL/GenBank/DDBJ databases">
        <title>Bacteriophage NCPPB3778 and a type I-E CRISPR drive the evolution of the US Biological Select Agent, Rathayibacter toxicus.</title>
        <authorList>
            <person name="Davis E.W.II."/>
            <person name="Tabima J.F."/>
            <person name="Weisberg A.J."/>
            <person name="Lopes L.D."/>
            <person name="Wiseman M.S."/>
            <person name="Wiseman M.S."/>
            <person name="Pupko T."/>
            <person name="Belcher M.S."/>
            <person name="Sechler A.J."/>
            <person name="Tancos M.A."/>
            <person name="Schroeder B.K."/>
            <person name="Murray T.D."/>
            <person name="Luster D.G."/>
            <person name="Schneider W.L."/>
            <person name="Rogers E."/>
            <person name="Andreote F.D."/>
            <person name="Grunwald N.J."/>
            <person name="Putnam M.L."/>
            <person name="Chang J.H."/>
        </authorList>
    </citation>
    <scope>NUCLEOTIDE SEQUENCE [LARGE SCALE GENOMIC DNA]</scope>
    <source>
        <strain evidence="3 5">AY1D6</strain>
        <strain evidence="2 4">AY1I9</strain>
    </source>
</reference>
<keyword evidence="1" id="KW-0472">Membrane</keyword>
<keyword evidence="1" id="KW-0812">Transmembrane</keyword>
<dbReference type="EMBL" id="PSVT01000034">
    <property type="protein sequence ID" value="PPH74627.1"/>
    <property type="molecule type" value="Genomic_DNA"/>
</dbReference>
<evidence type="ECO:0000256" key="1">
    <source>
        <dbReference type="SAM" id="Phobius"/>
    </source>
</evidence>
<evidence type="ECO:0008006" key="6">
    <source>
        <dbReference type="Google" id="ProtNLM"/>
    </source>
</evidence>
<dbReference type="AlphaFoldDB" id="A0ABD6W6N9"/>
<proteinExistence type="predicted"/>
<organism evidence="2 4">
    <name type="scientific">Rathayibacter rathayi</name>
    <name type="common">Corynebacterium rathayi</name>
    <dbReference type="NCBI Taxonomy" id="33887"/>
    <lineage>
        <taxon>Bacteria</taxon>
        <taxon>Bacillati</taxon>
        <taxon>Actinomycetota</taxon>
        <taxon>Actinomycetes</taxon>
        <taxon>Micrococcales</taxon>
        <taxon>Microbacteriaceae</taxon>
        <taxon>Rathayibacter</taxon>
    </lineage>
</organism>
<gene>
    <name evidence="2" type="ORF">C5C04_11480</name>
    <name evidence="3" type="ORF">C5C40_12895</name>
</gene>
<evidence type="ECO:0000313" key="2">
    <source>
        <dbReference type="EMBL" id="PPF11951.1"/>
    </source>
</evidence>
<dbReference type="Proteomes" id="UP000239698">
    <property type="component" value="Unassembled WGS sequence"/>
</dbReference>
<evidence type="ECO:0000313" key="3">
    <source>
        <dbReference type="EMBL" id="PPH74627.1"/>
    </source>
</evidence>
<dbReference type="EMBL" id="PSUL01000029">
    <property type="protein sequence ID" value="PPF11951.1"/>
    <property type="molecule type" value="Genomic_DNA"/>
</dbReference>
<evidence type="ECO:0000313" key="4">
    <source>
        <dbReference type="Proteomes" id="UP000237881"/>
    </source>
</evidence>
<keyword evidence="5" id="KW-1185">Reference proteome</keyword>
<sequence>MVVNAAGVVFMIMLTINMTAIYADKTKRGLLIGEVVVAIVIAIFVFLPNVALSIVTAIAEVVGQGLKALPGGS</sequence>
<evidence type="ECO:0000313" key="5">
    <source>
        <dbReference type="Proteomes" id="UP000239698"/>
    </source>
</evidence>